<dbReference type="PANTHER" id="PTHR43280:SF32">
    <property type="entry name" value="TRANSCRIPTIONAL REGULATORY PROTEIN"/>
    <property type="match status" value="1"/>
</dbReference>
<accession>A0ABW4R025</accession>
<dbReference type="InterPro" id="IPR018060">
    <property type="entry name" value="HTH_AraC"/>
</dbReference>
<keyword evidence="2" id="KW-0238">DNA-binding</keyword>
<keyword evidence="1" id="KW-0805">Transcription regulation</keyword>
<dbReference type="InterPro" id="IPR009057">
    <property type="entry name" value="Homeodomain-like_sf"/>
</dbReference>
<feature type="domain" description="HTH araC/xylS-type" evidence="4">
    <location>
        <begin position="24"/>
        <end position="121"/>
    </location>
</feature>
<evidence type="ECO:0000256" key="1">
    <source>
        <dbReference type="ARBA" id="ARBA00023015"/>
    </source>
</evidence>
<dbReference type="Proteomes" id="UP001597197">
    <property type="component" value="Unassembled WGS sequence"/>
</dbReference>
<evidence type="ECO:0000256" key="3">
    <source>
        <dbReference type="ARBA" id="ARBA00023163"/>
    </source>
</evidence>
<name>A0ABW4R025_9BACT</name>
<comment type="caution">
    <text evidence="5">The sequence shown here is derived from an EMBL/GenBank/DDBJ whole genome shotgun (WGS) entry which is preliminary data.</text>
</comment>
<dbReference type="PROSITE" id="PS01124">
    <property type="entry name" value="HTH_ARAC_FAMILY_2"/>
    <property type="match status" value="1"/>
</dbReference>
<dbReference type="SMART" id="SM00342">
    <property type="entry name" value="HTH_ARAC"/>
    <property type="match status" value="1"/>
</dbReference>
<organism evidence="5 6">
    <name type="scientific">Hymenobacter bucti</name>
    <dbReference type="NCBI Taxonomy" id="1844114"/>
    <lineage>
        <taxon>Bacteria</taxon>
        <taxon>Pseudomonadati</taxon>
        <taxon>Bacteroidota</taxon>
        <taxon>Cytophagia</taxon>
        <taxon>Cytophagales</taxon>
        <taxon>Hymenobacteraceae</taxon>
        <taxon>Hymenobacter</taxon>
    </lineage>
</organism>
<dbReference type="SUPFAM" id="SSF46689">
    <property type="entry name" value="Homeodomain-like"/>
    <property type="match status" value="1"/>
</dbReference>
<keyword evidence="6" id="KW-1185">Reference proteome</keyword>
<sequence length="127" mass="14430">MRIPQQYLSRQAEISASFVRVMNQQMDDFMAGRLEEMGHIKDIASVMCLHPTHVSAIVKAHTGRHPCYFFEQRILQEAKALLADPAATVSSVAARLTYDASNFAKFFKLYEGITPSEYRRQHLNAPN</sequence>
<gene>
    <name evidence="5" type="ORF">ACFSDX_21010</name>
</gene>
<dbReference type="Gene3D" id="1.10.10.60">
    <property type="entry name" value="Homeodomain-like"/>
    <property type="match status" value="1"/>
</dbReference>
<evidence type="ECO:0000259" key="4">
    <source>
        <dbReference type="PROSITE" id="PS01124"/>
    </source>
</evidence>
<dbReference type="PANTHER" id="PTHR43280">
    <property type="entry name" value="ARAC-FAMILY TRANSCRIPTIONAL REGULATOR"/>
    <property type="match status" value="1"/>
</dbReference>
<dbReference type="EMBL" id="JBHUFD010000018">
    <property type="protein sequence ID" value="MFD1874927.1"/>
    <property type="molecule type" value="Genomic_DNA"/>
</dbReference>
<evidence type="ECO:0000256" key="2">
    <source>
        <dbReference type="ARBA" id="ARBA00023125"/>
    </source>
</evidence>
<evidence type="ECO:0000313" key="5">
    <source>
        <dbReference type="EMBL" id="MFD1874927.1"/>
    </source>
</evidence>
<protein>
    <submittedName>
        <fullName evidence="5">Helix-turn-helix domain-containing protein</fullName>
    </submittedName>
</protein>
<dbReference type="Pfam" id="PF12833">
    <property type="entry name" value="HTH_18"/>
    <property type="match status" value="1"/>
</dbReference>
<proteinExistence type="predicted"/>
<reference evidence="6" key="1">
    <citation type="journal article" date="2019" name="Int. J. Syst. Evol. Microbiol.">
        <title>The Global Catalogue of Microorganisms (GCM) 10K type strain sequencing project: providing services to taxonomists for standard genome sequencing and annotation.</title>
        <authorList>
            <consortium name="The Broad Institute Genomics Platform"/>
            <consortium name="The Broad Institute Genome Sequencing Center for Infectious Disease"/>
            <person name="Wu L."/>
            <person name="Ma J."/>
        </authorList>
    </citation>
    <scope>NUCLEOTIDE SEQUENCE [LARGE SCALE GENOMIC DNA]</scope>
    <source>
        <strain evidence="6">CGMCC 1.15795</strain>
    </source>
</reference>
<dbReference type="RefSeq" id="WP_382317143.1">
    <property type="nucleotide sequence ID" value="NZ_JBHUFD010000018.1"/>
</dbReference>
<evidence type="ECO:0000313" key="6">
    <source>
        <dbReference type="Proteomes" id="UP001597197"/>
    </source>
</evidence>
<keyword evidence="3" id="KW-0804">Transcription</keyword>